<organism evidence="1 2">
    <name type="scientific">Facklamia lactis</name>
    <dbReference type="NCBI Taxonomy" id="2749967"/>
    <lineage>
        <taxon>Bacteria</taxon>
        <taxon>Bacillati</taxon>
        <taxon>Bacillota</taxon>
        <taxon>Bacilli</taxon>
        <taxon>Lactobacillales</taxon>
        <taxon>Aerococcaceae</taxon>
        <taxon>Facklamia</taxon>
    </lineage>
</organism>
<evidence type="ECO:0008006" key="3">
    <source>
        <dbReference type="Google" id="ProtNLM"/>
    </source>
</evidence>
<dbReference type="InterPro" id="IPR011990">
    <property type="entry name" value="TPR-like_helical_dom_sf"/>
</dbReference>
<comment type="caution">
    <text evidence="1">The sequence shown here is derived from an EMBL/GenBank/DDBJ whole genome shotgun (WGS) entry which is preliminary data.</text>
</comment>
<dbReference type="SUPFAM" id="SSF48452">
    <property type="entry name" value="TPR-like"/>
    <property type="match status" value="1"/>
</dbReference>
<dbReference type="EMBL" id="JACBXQ010000002">
    <property type="protein sequence ID" value="MBG9985952.1"/>
    <property type="molecule type" value="Genomic_DNA"/>
</dbReference>
<dbReference type="RefSeq" id="WP_197114841.1">
    <property type="nucleotide sequence ID" value="NZ_JACBXQ010000002.1"/>
</dbReference>
<evidence type="ECO:0000313" key="2">
    <source>
        <dbReference type="Proteomes" id="UP000721415"/>
    </source>
</evidence>
<evidence type="ECO:0000313" key="1">
    <source>
        <dbReference type="EMBL" id="MBG9985952.1"/>
    </source>
</evidence>
<gene>
    <name evidence="1" type="ORF">HZY91_03475</name>
</gene>
<sequence length="324" mass="38462">MSDILNLPNNAENYYRKAQNALENNNFAEAIHLLEQSFALDADPKIFTELARLYLLIQDTDAMQKLWDHNYPHQVDRFQTESLATLYALSLEILKDSSQSLLELYQIKDHFIEQSWSTDQIDLLIHEYKQANEFEQVINKINDETDAKKLIDNILKLGIDKLAIRVKYLYRFANPSAFIVLDSLLKHSDVPHFIKSDILHYYLYQKIDKQVTLYWFSQSYVLNTNQLKEYRSNFIYKEIVNLIQDYTDQNNPNFYTELIQIFNLMVMVFYPFIEKAIPNAQDWFQIFLHYYDLEEYKNGDPDPTIVKYLETAIEEISQLTINTP</sequence>
<proteinExistence type="predicted"/>
<dbReference type="Proteomes" id="UP000721415">
    <property type="component" value="Unassembled WGS sequence"/>
</dbReference>
<reference evidence="1 2" key="1">
    <citation type="submission" date="2020-07" db="EMBL/GenBank/DDBJ databases">
        <title>Facklamia lactis sp. nov., isolated from raw milk.</title>
        <authorList>
            <person name="Doll E.V."/>
            <person name="Huptas C."/>
            <person name="Staib L."/>
            <person name="Wenning M."/>
            <person name="Scherer S."/>
        </authorList>
    </citation>
    <scope>NUCLEOTIDE SEQUENCE [LARGE SCALE GENOMIC DNA]</scope>
    <source>
        <strain evidence="1 2">DSM 111018</strain>
    </source>
</reference>
<accession>A0ABS0LPP2</accession>
<protein>
    <recommendedName>
        <fullName evidence="3">Tetratricopeptide repeat protein</fullName>
    </recommendedName>
</protein>
<name>A0ABS0LPP2_9LACT</name>
<keyword evidence="2" id="KW-1185">Reference proteome</keyword>